<feature type="compositionally biased region" description="Acidic residues" evidence="1">
    <location>
        <begin position="813"/>
        <end position="829"/>
    </location>
</feature>
<accession>A0A8H5GSK4</accession>
<feature type="domain" description="DUF659" evidence="2">
    <location>
        <begin position="315"/>
        <end position="419"/>
    </location>
</feature>
<organism evidence="3 4">
    <name type="scientific">Tetrapyrgos nigripes</name>
    <dbReference type="NCBI Taxonomy" id="182062"/>
    <lineage>
        <taxon>Eukaryota</taxon>
        <taxon>Fungi</taxon>
        <taxon>Dikarya</taxon>
        <taxon>Basidiomycota</taxon>
        <taxon>Agaricomycotina</taxon>
        <taxon>Agaricomycetes</taxon>
        <taxon>Agaricomycetidae</taxon>
        <taxon>Agaricales</taxon>
        <taxon>Marasmiineae</taxon>
        <taxon>Marasmiaceae</taxon>
        <taxon>Tetrapyrgos</taxon>
    </lineage>
</organism>
<feature type="region of interest" description="Disordered" evidence="1">
    <location>
        <begin position="796"/>
        <end position="833"/>
    </location>
</feature>
<evidence type="ECO:0000256" key="1">
    <source>
        <dbReference type="SAM" id="MobiDB-lite"/>
    </source>
</evidence>
<evidence type="ECO:0000313" key="3">
    <source>
        <dbReference type="EMBL" id="KAF5370271.1"/>
    </source>
</evidence>
<keyword evidence="4" id="KW-1185">Reference proteome</keyword>
<feature type="compositionally biased region" description="Polar residues" evidence="1">
    <location>
        <begin position="11"/>
        <end position="23"/>
    </location>
</feature>
<dbReference type="Proteomes" id="UP000559256">
    <property type="component" value="Unassembled WGS sequence"/>
</dbReference>
<name>A0A8H5GSK4_9AGAR</name>
<dbReference type="EMBL" id="JAACJM010000011">
    <property type="protein sequence ID" value="KAF5370271.1"/>
    <property type="molecule type" value="Genomic_DNA"/>
</dbReference>
<feature type="region of interest" description="Disordered" evidence="1">
    <location>
        <begin position="1"/>
        <end position="96"/>
    </location>
</feature>
<dbReference type="AlphaFoldDB" id="A0A8H5GSK4"/>
<dbReference type="SUPFAM" id="SSF53098">
    <property type="entry name" value="Ribonuclease H-like"/>
    <property type="match status" value="1"/>
</dbReference>
<protein>
    <recommendedName>
        <fullName evidence="2">DUF659 domain-containing protein</fullName>
    </recommendedName>
</protein>
<reference evidence="3 4" key="1">
    <citation type="journal article" date="2020" name="ISME J.">
        <title>Uncovering the hidden diversity of litter-decomposition mechanisms in mushroom-forming fungi.</title>
        <authorList>
            <person name="Floudas D."/>
            <person name="Bentzer J."/>
            <person name="Ahren D."/>
            <person name="Johansson T."/>
            <person name="Persson P."/>
            <person name="Tunlid A."/>
        </authorList>
    </citation>
    <scope>NUCLEOTIDE SEQUENCE [LARGE SCALE GENOMIC DNA]</scope>
    <source>
        <strain evidence="3 4">CBS 291.85</strain>
    </source>
</reference>
<feature type="compositionally biased region" description="Basic and acidic residues" evidence="1">
    <location>
        <begin position="799"/>
        <end position="812"/>
    </location>
</feature>
<dbReference type="Pfam" id="PF04937">
    <property type="entry name" value="DUF659"/>
    <property type="match status" value="1"/>
</dbReference>
<comment type="caution">
    <text evidence="3">The sequence shown here is derived from an EMBL/GenBank/DDBJ whole genome shotgun (WGS) entry which is preliminary data.</text>
</comment>
<dbReference type="InterPro" id="IPR007021">
    <property type="entry name" value="DUF659"/>
</dbReference>
<evidence type="ECO:0000313" key="4">
    <source>
        <dbReference type="Proteomes" id="UP000559256"/>
    </source>
</evidence>
<proteinExistence type="predicted"/>
<evidence type="ECO:0000259" key="2">
    <source>
        <dbReference type="Pfam" id="PF04937"/>
    </source>
</evidence>
<feature type="region of interest" description="Disordered" evidence="1">
    <location>
        <begin position="196"/>
        <end position="218"/>
    </location>
</feature>
<gene>
    <name evidence="3" type="ORF">D9758_006995</name>
</gene>
<sequence length="912" mass="102410">MHGTIVKELTIPSQTNGLTQPGSSVPPTPNLVPKTPNQPMSRSKPLTSKPPPPKSDAQTPLAPIFTKTLKKREWNSETNAAKTTTEDWFSDTDDEDDGESIEGDLVVLLLPKPKATGAPKNQLLDQLLRLCHCLQTPNKIRHKCMAKKCQTSWSKCSLTRAVKHVSKCVFVLQDLKEKANEILLCKAPSTVVERLQEGNQDSAKEPKQKKVKPVSDNPIMGNWMEEAKKLSREQRHAMIDKELTVHFLALPSTQIESPSFRCAFILADRTYKMPTRTRLDEILLPGQEFAILRTVLARLANEHNLTASFDGGTKSDEAYFTIHVSNMKRHVYLLEVRYATDEAHTAEWIKGLVKAWIERIGPERFCTTCSDSTGNTLLARQLLHQQYPHILSVADICHHLNNTNKDIVKLKYFEETIKIVHSTLKTFKRSHTAKSSLKAARRQLQSGAGLESIGKTRFVTITLSSLSVQRTLAALQKVFQTPQCFEFDYKDYFQPTSHRLKARKFEDDLEWLVSVGLPIAKSLTCLESNDANPADVFIFWHAACFEIEQIVKDLDNSYPQEVQDNILDILNRCQGQLFGPGGRLYNGIYLLAAYLNAGYLSSDLFKDSNINPLEPTDPDTVSRLEETGIRLPRLYCFVFKYLFKIAANEARYGQRNEFTVWKGRAQDLLNALSTELKAYSRGRYPFDNPFPHDASTEEIIIWWRNCLTSDGTAIILPHVAIKLYTIRVNSMADERTGSTFTAFTPANCSSMSVETMGGKTMVYQFYRQEEKIARSKAAQGPIKLKKFHHLKHKLYSGKASEKRTGDIEKVDGSEEVPEAEDDSWLSDDESNVKKEPAVDPSLVVKDTGSLLSVAKFINHDSDILLAVFAEGEASAAPDPSPSVHFQSLDHVPVSGEDNDFSTARISLFLAAV</sequence>
<dbReference type="InterPro" id="IPR012337">
    <property type="entry name" value="RNaseH-like_sf"/>
</dbReference>
<dbReference type="OrthoDB" id="3236755at2759"/>